<reference evidence="3" key="1">
    <citation type="submission" date="2023-03" db="EMBL/GenBank/DDBJ databases">
        <authorList>
            <person name="Julca I."/>
        </authorList>
    </citation>
    <scope>NUCLEOTIDE SEQUENCE</scope>
</reference>
<gene>
    <name evidence="3" type="ORF">OLC1_LOCUS12976</name>
</gene>
<evidence type="ECO:0000313" key="4">
    <source>
        <dbReference type="Proteomes" id="UP001161247"/>
    </source>
</evidence>
<feature type="coiled-coil region" evidence="1">
    <location>
        <begin position="59"/>
        <end position="86"/>
    </location>
</feature>
<feature type="compositionally biased region" description="Basic and acidic residues" evidence="2">
    <location>
        <begin position="115"/>
        <end position="124"/>
    </location>
</feature>
<organism evidence="3 4">
    <name type="scientific">Oldenlandia corymbosa var. corymbosa</name>
    <dbReference type="NCBI Taxonomy" id="529605"/>
    <lineage>
        <taxon>Eukaryota</taxon>
        <taxon>Viridiplantae</taxon>
        <taxon>Streptophyta</taxon>
        <taxon>Embryophyta</taxon>
        <taxon>Tracheophyta</taxon>
        <taxon>Spermatophyta</taxon>
        <taxon>Magnoliopsida</taxon>
        <taxon>eudicotyledons</taxon>
        <taxon>Gunneridae</taxon>
        <taxon>Pentapetalae</taxon>
        <taxon>asterids</taxon>
        <taxon>lamiids</taxon>
        <taxon>Gentianales</taxon>
        <taxon>Rubiaceae</taxon>
        <taxon>Rubioideae</taxon>
        <taxon>Spermacoceae</taxon>
        <taxon>Hedyotis-Oldenlandia complex</taxon>
        <taxon>Oldenlandia</taxon>
    </lineage>
</organism>
<keyword evidence="1" id="KW-0175">Coiled coil</keyword>
<evidence type="ECO:0000313" key="3">
    <source>
        <dbReference type="EMBL" id="CAI9103938.1"/>
    </source>
</evidence>
<protein>
    <submittedName>
        <fullName evidence="3">OLC1v1002534C1</fullName>
    </submittedName>
</protein>
<dbReference type="AlphaFoldDB" id="A0AAV1D8K8"/>
<dbReference type="EMBL" id="OX459121">
    <property type="protein sequence ID" value="CAI9103938.1"/>
    <property type="molecule type" value="Genomic_DNA"/>
</dbReference>
<feature type="region of interest" description="Disordered" evidence="2">
    <location>
        <begin position="115"/>
        <end position="134"/>
    </location>
</feature>
<feature type="compositionally biased region" description="Polar residues" evidence="2">
    <location>
        <begin position="323"/>
        <end position="333"/>
    </location>
</feature>
<evidence type="ECO:0000256" key="1">
    <source>
        <dbReference type="SAM" id="Coils"/>
    </source>
</evidence>
<feature type="region of interest" description="Disordered" evidence="2">
    <location>
        <begin position="312"/>
        <end position="333"/>
    </location>
</feature>
<evidence type="ECO:0000256" key="2">
    <source>
        <dbReference type="SAM" id="MobiDB-lite"/>
    </source>
</evidence>
<keyword evidence="4" id="KW-1185">Reference proteome</keyword>
<name>A0AAV1D8K8_OLDCO</name>
<dbReference type="Proteomes" id="UP001161247">
    <property type="component" value="Chromosome 4"/>
</dbReference>
<sequence length="333" mass="37302">MNIIVSLHGSHSILAPTRFYTRGGGLLFGLPKLRFYRIVRNVGNHGFRRVQNCSCKELAAKVAEEKEAEAKKLADVEAAAKAARAKVAAAKYAAVRKAVTEAAAAQYAAAMAERGLKPPSRNDDDGVPGSNQDPWKDYFEMMHNSQGFDIKCTPDDNSREATIVPFKVTEEGSADVRKMCEGCILLYNQRNDQNYEYHDGGVENVAFTRTPDYSLYYITFRASQGVDSNKPVIFLGRHVVCHLTSEEEKRGALERMPLFCNKRDVALSDWEQRKDQPCTLGCCKRYNIYAGTSSTYRKYVCDSWKKNGAPFSHPLGHKEEQATYPQAQDAMSR</sequence>
<accession>A0AAV1D8K8</accession>
<proteinExistence type="predicted"/>